<feature type="region of interest" description="Disordered" evidence="1">
    <location>
        <begin position="253"/>
        <end position="326"/>
    </location>
</feature>
<dbReference type="Pfam" id="PF25534">
    <property type="entry name" value="DUF7918"/>
    <property type="match status" value="1"/>
</dbReference>
<dbReference type="OrthoDB" id="3364132at2759"/>
<dbReference type="InterPro" id="IPR057678">
    <property type="entry name" value="DUF7918"/>
</dbReference>
<organism evidence="3 4">
    <name type="scientific">Hyaloscypha hepaticicola</name>
    <dbReference type="NCBI Taxonomy" id="2082293"/>
    <lineage>
        <taxon>Eukaryota</taxon>
        <taxon>Fungi</taxon>
        <taxon>Dikarya</taxon>
        <taxon>Ascomycota</taxon>
        <taxon>Pezizomycotina</taxon>
        <taxon>Leotiomycetes</taxon>
        <taxon>Helotiales</taxon>
        <taxon>Hyaloscyphaceae</taxon>
        <taxon>Hyaloscypha</taxon>
    </lineage>
</organism>
<evidence type="ECO:0000313" key="4">
    <source>
        <dbReference type="Proteomes" id="UP000235672"/>
    </source>
</evidence>
<feature type="compositionally biased region" description="Basic and acidic residues" evidence="1">
    <location>
        <begin position="282"/>
        <end position="305"/>
    </location>
</feature>
<dbReference type="PANTHER" id="PTHR36223">
    <property type="entry name" value="BETA-LACTAMASE-TYPE TRANSPEPTIDASE FOLD DOMAIN CONTAINING PROTEIN"/>
    <property type="match status" value="1"/>
</dbReference>
<sequence length="326" mass="36368">MAIQDDVPGLEVAVCIDGKPLEEYDNDEEEQVKPGLPSEVSQYQAARTVTKYIESVSDQEFTIQLTLGPPFKMDYACLNTRIHIDGKKVDSPSIQKSRNLNSFSEDCVATKFQRKIKGMRVEAPGNAGRALLKRFKFAKIEATSDDYKLADVHEDIKRMDQVGEITVHVYRAGVATADPDHVSRDLGGEVVSEVHEKALKGQAKLGPGSTAEVKVWYRNRLLDGPDRSLAIYRFKYRSREALKSLLIIERTPSPEPAEIPAPEPGVSLDNLNPAQKTPLEQFLRELVNKGTPDRTIKRERDEEGGSKGSRKKRRSGPPVIIDLTDD</sequence>
<protein>
    <recommendedName>
        <fullName evidence="2">DUF7918 domain-containing protein</fullName>
    </recommendedName>
</protein>
<feature type="compositionally biased region" description="Pro residues" evidence="1">
    <location>
        <begin position="253"/>
        <end position="263"/>
    </location>
</feature>
<dbReference type="Proteomes" id="UP000235672">
    <property type="component" value="Unassembled WGS sequence"/>
</dbReference>
<evidence type="ECO:0000313" key="3">
    <source>
        <dbReference type="EMBL" id="PMD12742.1"/>
    </source>
</evidence>
<dbReference type="EMBL" id="KZ613543">
    <property type="protein sequence ID" value="PMD12742.1"/>
    <property type="molecule type" value="Genomic_DNA"/>
</dbReference>
<feature type="domain" description="DUF7918" evidence="2">
    <location>
        <begin position="9"/>
        <end position="251"/>
    </location>
</feature>
<gene>
    <name evidence="3" type="ORF">NA56DRAFT_712809</name>
</gene>
<dbReference type="AlphaFoldDB" id="A0A2J6PFB1"/>
<keyword evidence="4" id="KW-1185">Reference proteome</keyword>
<name>A0A2J6PFB1_9HELO</name>
<dbReference type="PANTHER" id="PTHR36223:SF1">
    <property type="entry name" value="TRANSCRIPTION ELONGATION FACTOR EAF N-TERMINAL DOMAIN-CONTAINING PROTEIN"/>
    <property type="match status" value="1"/>
</dbReference>
<evidence type="ECO:0000259" key="2">
    <source>
        <dbReference type="Pfam" id="PF25534"/>
    </source>
</evidence>
<dbReference type="STRING" id="1745343.A0A2J6PFB1"/>
<reference evidence="3 4" key="1">
    <citation type="submission" date="2016-05" db="EMBL/GenBank/DDBJ databases">
        <title>A degradative enzymes factory behind the ericoid mycorrhizal symbiosis.</title>
        <authorList>
            <consortium name="DOE Joint Genome Institute"/>
            <person name="Martino E."/>
            <person name="Morin E."/>
            <person name="Grelet G."/>
            <person name="Kuo A."/>
            <person name="Kohler A."/>
            <person name="Daghino S."/>
            <person name="Barry K."/>
            <person name="Choi C."/>
            <person name="Cichocki N."/>
            <person name="Clum A."/>
            <person name="Copeland A."/>
            <person name="Hainaut M."/>
            <person name="Haridas S."/>
            <person name="Labutti K."/>
            <person name="Lindquist E."/>
            <person name="Lipzen A."/>
            <person name="Khouja H.-R."/>
            <person name="Murat C."/>
            <person name="Ohm R."/>
            <person name="Olson A."/>
            <person name="Spatafora J."/>
            <person name="Veneault-Fourrey C."/>
            <person name="Henrissat B."/>
            <person name="Grigoriev I."/>
            <person name="Martin F."/>
            <person name="Perotto S."/>
        </authorList>
    </citation>
    <scope>NUCLEOTIDE SEQUENCE [LARGE SCALE GENOMIC DNA]</scope>
    <source>
        <strain evidence="3 4">UAMH 7357</strain>
    </source>
</reference>
<evidence type="ECO:0000256" key="1">
    <source>
        <dbReference type="SAM" id="MobiDB-lite"/>
    </source>
</evidence>
<accession>A0A2J6PFB1</accession>
<proteinExistence type="predicted"/>